<dbReference type="Gene3D" id="1.20.1440.240">
    <property type="match status" value="1"/>
</dbReference>
<dbReference type="GO" id="GO:0009063">
    <property type="term" value="P:amino acid catabolic process"/>
    <property type="evidence" value="ECO:0007669"/>
    <property type="project" value="TreeGrafter"/>
</dbReference>
<feature type="binding site" evidence="3">
    <location>
        <begin position="146"/>
        <end position="147"/>
    </location>
    <ligand>
        <name>FAD</name>
        <dbReference type="ChEBI" id="CHEBI:57692"/>
    </ligand>
</feature>
<proteinExistence type="predicted"/>
<gene>
    <name evidence="6" type="ORF">FJK96_17485</name>
</gene>
<dbReference type="Pfam" id="PF01593">
    <property type="entry name" value="Amino_oxidase"/>
    <property type="match status" value="1"/>
</dbReference>
<dbReference type="Gene3D" id="3.50.50.60">
    <property type="entry name" value="FAD/NAD(P)-binding domain"/>
    <property type="match status" value="1"/>
</dbReference>
<dbReference type="InterPro" id="IPR036188">
    <property type="entry name" value="FAD/NAD-bd_sf"/>
</dbReference>
<keyword evidence="2" id="KW-0560">Oxidoreductase</keyword>
<feature type="region of interest" description="Disordered" evidence="4">
    <location>
        <begin position="83"/>
        <end position="112"/>
    </location>
</feature>
<evidence type="ECO:0000256" key="4">
    <source>
        <dbReference type="SAM" id="MobiDB-lite"/>
    </source>
</evidence>
<evidence type="ECO:0000259" key="5">
    <source>
        <dbReference type="Pfam" id="PF01593"/>
    </source>
</evidence>
<evidence type="ECO:0000256" key="1">
    <source>
        <dbReference type="ARBA" id="ARBA00001974"/>
    </source>
</evidence>
<evidence type="ECO:0000313" key="6">
    <source>
        <dbReference type="EMBL" id="QDF71768.1"/>
    </source>
</evidence>
<evidence type="ECO:0000256" key="2">
    <source>
        <dbReference type="ARBA" id="ARBA00023002"/>
    </source>
</evidence>
<dbReference type="RefSeq" id="WP_078313581.1">
    <property type="nucleotide sequence ID" value="NZ_CP041150.1"/>
</dbReference>
<dbReference type="InterPro" id="IPR002937">
    <property type="entry name" value="Amino_oxidase"/>
</dbReference>
<feature type="binding site" evidence="3">
    <location>
        <position position="175"/>
    </location>
    <ligand>
        <name>substrate</name>
    </ligand>
</feature>
<dbReference type="GO" id="GO:0001716">
    <property type="term" value="F:L-amino-acid oxidase activity"/>
    <property type="evidence" value="ECO:0007669"/>
    <property type="project" value="TreeGrafter"/>
</dbReference>
<feature type="domain" description="Amine oxidase" evidence="5">
    <location>
        <begin position="126"/>
        <end position="578"/>
    </location>
</feature>
<dbReference type="PRINTS" id="PR00757">
    <property type="entry name" value="AMINEOXDASEF"/>
</dbReference>
<evidence type="ECO:0000313" key="7">
    <source>
        <dbReference type="Proteomes" id="UP000317728"/>
    </source>
</evidence>
<feature type="binding site" evidence="3">
    <location>
        <position position="358"/>
    </location>
    <ligand>
        <name>FAD</name>
        <dbReference type="ChEBI" id="CHEBI:57692"/>
    </ligand>
</feature>
<comment type="cofactor">
    <cofactor evidence="1">
        <name>FAD</name>
        <dbReference type="ChEBI" id="CHEBI:57692"/>
    </cofactor>
</comment>
<dbReference type="PANTHER" id="PTHR10742:SF342">
    <property type="entry name" value="AMINE OXIDASE"/>
    <property type="match status" value="1"/>
</dbReference>
<dbReference type="Gene3D" id="3.90.660.10">
    <property type="match status" value="1"/>
</dbReference>
<name>A0AB73U565_MYCCH</name>
<dbReference type="SUPFAM" id="SSF51905">
    <property type="entry name" value="FAD/NAD(P)-binding domain"/>
    <property type="match status" value="1"/>
</dbReference>
<feature type="binding site" evidence="3">
    <location>
        <begin position="172"/>
        <end position="175"/>
    </location>
    <ligand>
        <name>FAD</name>
        <dbReference type="ChEBI" id="CHEBI:57692"/>
    </ligand>
</feature>
<dbReference type="InterPro" id="IPR050281">
    <property type="entry name" value="Flavin_monoamine_oxidase"/>
</dbReference>
<feature type="compositionally biased region" description="Basic and acidic residues" evidence="4">
    <location>
        <begin position="88"/>
        <end position="98"/>
    </location>
</feature>
<dbReference type="Proteomes" id="UP000317728">
    <property type="component" value="Chromosome"/>
</dbReference>
<organism evidence="6 7">
    <name type="scientific">Mycobacteroides chelonae</name>
    <name type="common">Mycobacterium chelonae</name>
    <dbReference type="NCBI Taxonomy" id="1774"/>
    <lineage>
        <taxon>Bacteria</taxon>
        <taxon>Bacillati</taxon>
        <taxon>Actinomycetota</taxon>
        <taxon>Actinomycetes</taxon>
        <taxon>Mycobacteriales</taxon>
        <taxon>Mycobacteriaceae</taxon>
        <taxon>Mycobacteroides</taxon>
    </lineage>
</organism>
<dbReference type="PANTHER" id="PTHR10742">
    <property type="entry name" value="FLAVIN MONOAMINE OXIDASE"/>
    <property type="match status" value="1"/>
</dbReference>
<dbReference type="InterPro" id="IPR001613">
    <property type="entry name" value="Flavin_amine_oxidase"/>
</dbReference>
<accession>A0AB73U565</accession>
<dbReference type="SUPFAM" id="SSF54373">
    <property type="entry name" value="FAD-linked reductases, C-terminal domain"/>
    <property type="match status" value="1"/>
</dbReference>
<protein>
    <submittedName>
        <fullName evidence="6">FAD-binding protein</fullName>
    </submittedName>
</protein>
<feature type="binding site" evidence="3">
    <location>
        <position position="555"/>
    </location>
    <ligand>
        <name>FAD</name>
        <dbReference type="ChEBI" id="CHEBI:57692"/>
    </ligand>
</feature>
<dbReference type="EMBL" id="CP041150">
    <property type="protein sequence ID" value="QDF71768.1"/>
    <property type="molecule type" value="Genomic_DNA"/>
</dbReference>
<evidence type="ECO:0000256" key="3">
    <source>
        <dbReference type="PIRSR" id="PIRSR601613-1"/>
    </source>
</evidence>
<dbReference type="AlphaFoldDB" id="A0AB73U565"/>
<sequence>MRRVRSVSLTCLRNKRHVCGTHCRPTASISLRCTEPPEPTLVLAQRDRFTTYVWVHGSDTAGFAVQHHRDVWADEWCGGCGSGRRMRSGQETKPEESSRMTLAPNETHDTKGPLRSRCVTVIGAGVAGLVAAHELEQLGHRVELLEARQTVGGRLHTHSFSLGRKGPIAELGAMRIPARHCRTMKLIDQLGLSDRVRQFRTLFSDDSNYLATPDGHARVRDASPALVAKFLADSALRERYPDDAVLCASWLAASVNAIAPDRFRRGLGADLNVELLDLLRRIDLAPFIVTRSGIERVDLNRFFANHPNFACGTRLRLFFADVVTETSSALFRLEGGIDQIAVRLSARLRGPIHRGSRVTGLHVVRDGVFIETHRGPNTELIRRDCVLCTVPFSVLRGIRLSGMTADKMAIIRDMRYWAATKIALHCREAFWERDGISGGASFTGGLVRQTYYPPVESDPRLGATLLASYTIGPDADLLAQIPMEQRLAMVRAELCKIHPELSQPSMVCGKVMRAWGDDPLSMGAASVRWGKDSDTAEEERLLAAAPQGGLFFAGEHCSSVPAWIEGAVESGLNAVSQIDAYMQSTGVGAMVCDAGREGGAA</sequence>
<reference evidence="6 7" key="1">
    <citation type="submission" date="2019-06" db="EMBL/GenBank/DDBJ databases">
        <title>Whole geneome sequnce of Mycobacteroides chelonae M77 isolated from bovine milk from Meghalaya, India.</title>
        <authorList>
            <person name="Vise E."/>
            <person name="Das S."/>
            <person name="Garg A."/>
            <person name="Ghatak S."/>
            <person name="Shakuntala I."/>
            <person name="Milton A.A.P."/>
            <person name="Karam A."/>
            <person name="Sanjukta R."/>
            <person name="Puro K."/>
            <person name="Sen A."/>
        </authorList>
    </citation>
    <scope>NUCLEOTIDE SEQUENCE [LARGE SCALE GENOMIC DNA]</scope>
    <source>
        <strain evidence="6 7">M77</strain>
    </source>
</reference>